<evidence type="ECO:0008006" key="4">
    <source>
        <dbReference type="Google" id="ProtNLM"/>
    </source>
</evidence>
<feature type="chain" id="PRO_5037561656" description="DUF4251 domain-containing protein" evidence="1">
    <location>
        <begin position="21"/>
        <end position="162"/>
    </location>
</feature>
<name>A0A967AV35_9FLAO</name>
<keyword evidence="3" id="KW-1185">Reference proteome</keyword>
<dbReference type="EMBL" id="VIKU02000003">
    <property type="protein sequence ID" value="NHF59930.1"/>
    <property type="molecule type" value="Genomic_DNA"/>
</dbReference>
<evidence type="ECO:0000256" key="1">
    <source>
        <dbReference type="SAM" id="SignalP"/>
    </source>
</evidence>
<reference evidence="2" key="2">
    <citation type="submission" date="2020-03" db="EMBL/GenBank/DDBJ databases">
        <title>Flavobacteriaceae bacterium strain TP-CH-4, a member of the family Flavobacteriaceae isolated from a deep-sea seamount.</title>
        <authorList>
            <person name="Zhang D.-C."/>
        </authorList>
    </citation>
    <scope>NUCLEOTIDE SEQUENCE</scope>
    <source>
        <strain evidence="2">TP-CH-4</strain>
    </source>
</reference>
<evidence type="ECO:0000313" key="2">
    <source>
        <dbReference type="EMBL" id="NHF59930.1"/>
    </source>
</evidence>
<keyword evidence="1" id="KW-0732">Signal</keyword>
<evidence type="ECO:0000313" key="3">
    <source>
        <dbReference type="Proteomes" id="UP000707206"/>
    </source>
</evidence>
<dbReference type="RefSeq" id="WP_152574437.1">
    <property type="nucleotide sequence ID" value="NZ_VIKU02000003.1"/>
</dbReference>
<sequence>MKKNYILVFLIALIGFTVNAQGAGDKKSKREQKKIRQYEGIVSALMQAKFSIGTENRVTPFGASKFSWGILIVNGDAGEALEFQLERTKDKDTPITELLKISKYRAIQDKENHTVNAYFNTVLQGKPVSISITAGLGRKAIMKIAETNGAINSYEGRIRSKL</sequence>
<organism evidence="2 3">
    <name type="scientific">Pelagihabitans pacificus</name>
    <dbReference type="NCBI Taxonomy" id="2696054"/>
    <lineage>
        <taxon>Bacteria</taxon>
        <taxon>Pseudomonadati</taxon>
        <taxon>Bacteroidota</taxon>
        <taxon>Flavobacteriia</taxon>
        <taxon>Flavobacteriales</taxon>
        <taxon>Flavobacteriaceae</taxon>
        <taxon>Pelagihabitans</taxon>
    </lineage>
</organism>
<comment type="caution">
    <text evidence="2">The sequence shown here is derived from an EMBL/GenBank/DDBJ whole genome shotgun (WGS) entry which is preliminary data.</text>
</comment>
<accession>A0A967AV35</accession>
<dbReference type="Proteomes" id="UP000707206">
    <property type="component" value="Unassembled WGS sequence"/>
</dbReference>
<dbReference type="AlphaFoldDB" id="A0A967AV35"/>
<feature type="signal peptide" evidence="1">
    <location>
        <begin position="1"/>
        <end position="20"/>
    </location>
</feature>
<protein>
    <recommendedName>
        <fullName evidence="4">DUF4251 domain-containing protein</fullName>
    </recommendedName>
</protein>
<gene>
    <name evidence="2" type="ORF">FK220_011300</name>
</gene>
<proteinExistence type="predicted"/>
<reference evidence="2" key="1">
    <citation type="submission" date="2019-07" db="EMBL/GenBank/DDBJ databases">
        <authorList>
            <person name="De-Chao Zhang Q."/>
        </authorList>
    </citation>
    <scope>NUCLEOTIDE SEQUENCE</scope>
    <source>
        <strain evidence="2">TP-CH-4</strain>
    </source>
</reference>